<organism evidence="2 3">
    <name type="scientific">Marchantia polymorpha subsp. ruderalis</name>
    <dbReference type="NCBI Taxonomy" id="1480154"/>
    <lineage>
        <taxon>Eukaryota</taxon>
        <taxon>Viridiplantae</taxon>
        <taxon>Streptophyta</taxon>
        <taxon>Embryophyta</taxon>
        <taxon>Marchantiophyta</taxon>
        <taxon>Marchantiopsida</taxon>
        <taxon>Marchantiidae</taxon>
        <taxon>Marchantiales</taxon>
        <taxon>Marchantiaceae</taxon>
        <taxon>Marchantia</taxon>
    </lineage>
</organism>
<accession>A0A176WER1</accession>
<evidence type="ECO:0000313" key="2">
    <source>
        <dbReference type="EMBL" id="OAE31404.1"/>
    </source>
</evidence>
<proteinExistence type="predicted"/>
<evidence type="ECO:0000256" key="1">
    <source>
        <dbReference type="SAM" id="MobiDB-lite"/>
    </source>
</evidence>
<feature type="region of interest" description="Disordered" evidence="1">
    <location>
        <begin position="78"/>
        <end position="118"/>
    </location>
</feature>
<protein>
    <submittedName>
        <fullName evidence="2">Uncharacterized protein</fullName>
    </submittedName>
</protein>
<sequence>MEWNGMEWKGRQPYRPRRTWSDLPRHGARWGGRSSVQDVVGRHLGRRHPPRGDTSVAASSLVSTRFVTTNVFPAAIRHPPSVAGGAPEAGSATIERARKKKKKGIKGKTEARERERSLDETCCSVGSTHLFAAAGAGGKEDWVSSHRLEISRTRLLIDAAAVAAPSASSSSCPNDADL</sequence>
<comment type="caution">
    <text evidence="2">The sequence shown here is derived from an EMBL/GenBank/DDBJ whole genome shotgun (WGS) entry which is preliminary data.</text>
</comment>
<keyword evidence="3" id="KW-1185">Reference proteome</keyword>
<dbReference type="AlphaFoldDB" id="A0A176WER1"/>
<dbReference type="EMBL" id="LVLJ01001104">
    <property type="protein sequence ID" value="OAE31404.1"/>
    <property type="molecule type" value="Genomic_DNA"/>
</dbReference>
<gene>
    <name evidence="2" type="ORF">AXG93_1842s1180</name>
</gene>
<feature type="compositionally biased region" description="Basic residues" evidence="1">
    <location>
        <begin position="97"/>
        <end position="106"/>
    </location>
</feature>
<evidence type="ECO:0000313" key="3">
    <source>
        <dbReference type="Proteomes" id="UP000077202"/>
    </source>
</evidence>
<name>A0A176WER1_MARPO</name>
<dbReference type="Proteomes" id="UP000077202">
    <property type="component" value="Unassembled WGS sequence"/>
</dbReference>
<reference evidence="2" key="1">
    <citation type="submission" date="2016-03" db="EMBL/GenBank/DDBJ databases">
        <title>Mechanisms controlling the formation of the plant cell surface in tip-growing cells are functionally conserved among land plants.</title>
        <authorList>
            <person name="Honkanen S."/>
            <person name="Jones V.A."/>
            <person name="Morieri G."/>
            <person name="Champion C."/>
            <person name="Hetherington A.J."/>
            <person name="Kelly S."/>
            <person name="Saint-Marcoux D."/>
            <person name="Proust H."/>
            <person name="Prescott H."/>
            <person name="Dolan L."/>
        </authorList>
    </citation>
    <scope>NUCLEOTIDE SEQUENCE [LARGE SCALE GENOMIC DNA]</scope>
    <source>
        <tissue evidence="2">Whole gametophyte</tissue>
    </source>
</reference>
<feature type="compositionally biased region" description="Basic and acidic residues" evidence="1">
    <location>
        <begin position="107"/>
        <end position="118"/>
    </location>
</feature>